<evidence type="ECO:0000313" key="4">
    <source>
        <dbReference type="Proteomes" id="UP000011116"/>
    </source>
</evidence>
<evidence type="ECO:0000313" key="3">
    <source>
        <dbReference type="EnsemblPlants" id="HORVU.MOREX.r3.6HG0583210.1"/>
    </source>
</evidence>
<organism evidence="3 4">
    <name type="scientific">Hordeum vulgare subsp. vulgare</name>
    <name type="common">Domesticated barley</name>
    <dbReference type="NCBI Taxonomy" id="112509"/>
    <lineage>
        <taxon>Eukaryota</taxon>
        <taxon>Viridiplantae</taxon>
        <taxon>Streptophyta</taxon>
        <taxon>Embryophyta</taxon>
        <taxon>Tracheophyta</taxon>
        <taxon>Spermatophyta</taxon>
        <taxon>Magnoliopsida</taxon>
        <taxon>Liliopsida</taxon>
        <taxon>Poales</taxon>
        <taxon>Poaceae</taxon>
        <taxon>BOP clade</taxon>
        <taxon>Pooideae</taxon>
        <taxon>Triticodae</taxon>
        <taxon>Triticeae</taxon>
        <taxon>Hordeinae</taxon>
        <taxon>Hordeum</taxon>
    </lineage>
</organism>
<reference evidence="3" key="2">
    <citation type="submission" date="2020-10" db="EMBL/GenBank/DDBJ databases">
        <authorList>
            <person name="Scholz U."/>
            <person name="Mascher M."/>
            <person name="Fiebig A."/>
        </authorList>
    </citation>
    <scope>NUCLEOTIDE SEQUENCE [LARGE SCALE GENOMIC DNA]</scope>
    <source>
        <strain evidence="3">cv. Morex</strain>
    </source>
</reference>
<feature type="coiled-coil region" evidence="1">
    <location>
        <begin position="166"/>
        <end position="196"/>
    </location>
</feature>
<dbReference type="Proteomes" id="UP000011116">
    <property type="component" value="Chromosome 6H"/>
</dbReference>
<name>A0A8I6Y1Q9_HORVV</name>
<dbReference type="PANTHER" id="PTHR45125">
    <property type="entry name" value="F21J9.4-RELATED"/>
    <property type="match status" value="1"/>
</dbReference>
<protein>
    <recommendedName>
        <fullName evidence="5">No apical meristem-associated C-terminal domain-containing protein</fullName>
    </recommendedName>
</protein>
<dbReference type="KEGG" id="hvg:123402661"/>
<evidence type="ECO:0000256" key="1">
    <source>
        <dbReference type="SAM" id="Coils"/>
    </source>
</evidence>
<keyword evidence="4" id="KW-1185">Reference proteome</keyword>
<feature type="compositionally biased region" description="Basic and acidic residues" evidence="2">
    <location>
        <begin position="101"/>
        <end position="126"/>
    </location>
</feature>
<dbReference type="RefSeq" id="XP_044952532.1">
    <property type="nucleotide sequence ID" value="XM_045096597.1"/>
</dbReference>
<dbReference type="AlphaFoldDB" id="A0A8I6Y1Q9"/>
<dbReference type="GeneID" id="123402661"/>
<sequence>MSTKHHAPIDHSKVKSAVSRWCGCLEQVYNAPPSGTNDVNWEKIAAPKYRDMPAYKGKPFAFEHCWVMLKNNEKWKVGDKEAPLKKGAFTLLDDEDDDEEERNKGRLDGTKKAKDNMRKDSKASSLREKIDHMVKSNELMVIMTVEAKKELAMKRSQEKEEKWHQIKESKLQKPAIEDKRAQAEETKALAKLIAEENKIMTMNCNEMNEITLEWHDLMRKGILERRRTAAISGGGGGGA</sequence>
<evidence type="ECO:0008006" key="5">
    <source>
        <dbReference type="Google" id="ProtNLM"/>
    </source>
</evidence>
<feature type="region of interest" description="Disordered" evidence="2">
    <location>
        <begin position="96"/>
        <end position="126"/>
    </location>
</feature>
<evidence type="ECO:0000256" key="2">
    <source>
        <dbReference type="SAM" id="MobiDB-lite"/>
    </source>
</evidence>
<keyword evidence="1" id="KW-0175">Coiled coil</keyword>
<dbReference type="EnsemblPlants" id="HORVU.MOREX.r3.6HG0583210.1">
    <property type="protein sequence ID" value="HORVU.MOREX.r3.6HG0583210.1"/>
    <property type="gene ID" value="HORVU.MOREX.r3.6HG0583210"/>
</dbReference>
<proteinExistence type="predicted"/>
<reference evidence="3" key="3">
    <citation type="submission" date="2022-01" db="UniProtKB">
        <authorList>
            <consortium name="EnsemblPlants"/>
        </authorList>
    </citation>
    <scope>IDENTIFICATION</scope>
    <source>
        <strain evidence="3">subsp. vulgare</strain>
    </source>
</reference>
<gene>
    <name evidence="3" type="primary">LOC123402661</name>
</gene>
<dbReference type="PANTHER" id="PTHR45125:SF37">
    <property type="entry name" value="NO APICAL MERISTEM-ASSOCIATED C-TERMINAL DOMAIN-CONTAINING PROTEIN"/>
    <property type="match status" value="1"/>
</dbReference>
<dbReference type="OrthoDB" id="694311at2759"/>
<reference evidence="4" key="1">
    <citation type="journal article" date="2012" name="Nature">
        <title>A physical, genetic and functional sequence assembly of the barley genome.</title>
        <authorList>
            <consortium name="The International Barley Genome Sequencing Consortium"/>
            <person name="Mayer K.F."/>
            <person name="Waugh R."/>
            <person name="Brown J.W."/>
            <person name="Schulman A."/>
            <person name="Langridge P."/>
            <person name="Platzer M."/>
            <person name="Fincher G.B."/>
            <person name="Muehlbauer G.J."/>
            <person name="Sato K."/>
            <person name="Close T.J."/>
            <person name="Wise R.P."/>
            <person name="Stein N."/>
        </authorList>
    </citation>
    <scope>NUCLEOTIDE SEQUENCE [LARGE SCALE GENOMIC DNA]</scope>
    <source>
        <strain evidence="4">cv. Morex</strain>
    </source>
</reference>
<accession>A0A8I6Y1Q9</accession>
<dbReference type="Gramene" id="HORVU.MOREX.r3.6HG0583210.1">
    <property type="protein sequence ID" value="HORVU.MOREX.r3.6HG0583210.1"/>
    <property type="gene ID" value="HORVU.MOREX.r3.6HG0583210"/>
</dbReference>
<dbReference type="Gramene" id="HORVU.MOREX.r2.6HG0483440.1">
    <property type="protein sequence ID" value="HORVU.MOREX.r2.6HG0483440.1"/>
    <property type="gene ID" value="HORVU.MOREX.r2.6HG0483440"/>
</dbReference>